<proteinExistence type="predicted"/>
<dbReference type="GO" id="GO:0016887">
    <property type="term" value="F:ATP hydrolysis activity"/>
    <property type="evidence" value="ECO:0007669"/>
    <property type="project" value="InterPro"/>
</dbReference>
<dbReference type="InterPro" id="IPR003439">
    <property type="entry name" value="ABC_transporter-like_ATP-bd"/>
</dbReference>
<keyword evidence="11" id="KW-1185">Reference proteome</keyword>
<dbReference type="EMBL" id="JACCBU010000001">
    <property type="protein sequence ID" value="NYE73722.1"/>
    <property type="molecule type" value="Genomic_DNA"/>
</dbReference>
<feature type="domain" description="ABC transmembrane type-1" evidence="9">
    <location>
        <begin position="35"/>
        <end position="314"/>
    </location>
</feature>
<evidence type="ECO:0000259" key="8">
    <source>
        <dbReference type="PROSITE" id="PS50893"/>
    </source>
</evidence>
<dbReference type="PROSITE" id="PS50929">
    <property type="entry name" value="ABC_TM1F"/>
    <property type="match status" value="1"/>
</dbReference>
<accession>A0A7Y9IBE3</accession>
<organism evidence="10 11">
    <name type="scientific">Microlunatus parietis</name>
    <dbReference type="NCBI Taxonomy" id="682979"/>
    <lineage>
        <taxon>Bacteria</taxon>
        <taxon>Bacillati</taxon>
        <taxon>Actinomycetota</taxon>
        <taxon>Actinomycetes</taxon>
        <taxon>Propionibacteriales</taxon>
        <taxon>Propionibacteriaceae</taxon>
        <taxon>Microlunatus</taxon>
    </lineage>
</organism>
<dbReference type="InterPro" id="IPR036640">
    <property type="entry name" value="ABC1_TM_sf"/>
</dbReference>
<evidence type="ECO:0000256" key="7">
    <source>
        <dbReference type="SAM" id="Phobius"/>
    </source>
</evidence>
<dbReference type="PANTHER" id="PTHR24221:SF654">
    <property type="entry name" value="ATP-BINDING CASSETTE SUB-FAMILY B MEMBER 6"/>
    <property type="match status" value="1"/>
</dbReference>
<dbReference type="SUPFAM" id="SSF52540">
    <property type="entry name" value="P-loop containing nucleoside triphosphate hydrolases"/>
    <property type="match status" value="1"/>
</dbReference>
<keyword evidence="2 7" id="KW-0812">Transmembrane</keyword>
<reference evidence="10 11" key="1">
    <citation type="submission" date="2020-07" db="EMBL/GenBank/DDBJ databases">
        <title>Sequencing the genomes of 1000 actinobacteria strains.</title>
        <authorList>
            <person name="Klenk H.-P."/>
        </authorList>
    </citation>
    <scope>NUCLEOTIDE SEQUENCE [LARGE SCALE GENOMIC DNA]</scope>
    <source>
        <strain evidence="10 11">DSM 22083</strain>
    </source>
</reference>
<dbReference type="PROSITE" id="PS50893">
    <property type="entry name" value="ABC_TRANSPORTER_2"/>
    <property type="match status" value="1"/>
</dbReference>
<dbReference type="PROSITE" id="PS00211">
    <property type="entry name" value="ABC_TRANSPORTER_1"/>
    <property type="match status" value="1"/>
</dbReference>
<feature type="transmembrane region" description="Helical" evidence="7">
    <location>
        <begin position="20"/>
        <end position="44"/>
    </location>
</feature>
<dbReference type="RefSeq" id="WP_179755431.1">
    <property type="nucleotide sequence ID" value="NZ_JACCBU010000001.1"/>
</dbReference>
<dbReference type="PANTHER" id="PTHR24221">
    <property type="entry name" value="ATP-BINDING CASSETTE SUB-FAMILY B"/>
    <property type="match status" value="1"/>
</dbReference>
<evidence type="ECO:0000256" key="4">
    <source>
        <dbReference type="ARBA" id="ARBA00022840"/>
    </source>
</evidence>
<feature type="transmembrane region" description="Helical" evidence="7">
    <location>
        <begin position="260"/>
        <end position="282"/>
    </location>
</feature>
<keyword evidence="4" id="KW-0067">ATP-binding</keyword>
<dbReference type="InterPro" id="IPR003593">
    <property type="entry name" value="AAA+_ATPase"/>
</dbReference>
<evidence type="ECO:0000256" key="3">
    <source>
        <dbReference type="ARBA" id="ARBA00022741"/>
    </source>
</evidence>
<feature type="transmembrane region" description="Helical" evidence="7">
    <location>
        <begin position="164"/>
        <end position="183"/>
    </location>
</feature>
<dbReference type="InterPro" id="IPR027417">
    <property type="entry name" value="P-loop_NTPase"/>
</dbReference>
<evidence type="ECO:0000313" key="11">
    <source>
        <dbReference type="Proteomes" id="UP000569914"/>
    </source>
</evidence>
<keyword evidence="5 7" id="KW-1133">Transmembrane helix</keyword>
<feature type="transmembrane region" description="Helical" evidence="7">
    <location>
        <begin position="139"/>
        <end position="158"/>
    </location>
</feature>
<evidence type="ECO:0000313" key="10">
    <source>
        <dbReference type="EMBL" id="NYE73722.1"/>
    </source>
</evidence>
<evidence type="ECO:0000256" key="5">
    <source>
        <dbReference type="ARBA" id="ARBA00022989"/>
    </source>
</evidence>
<dbReference type="Gene3D" id="3.40.50.300">
    <property type="entry name" value="P-loop containing nucleotide triphosphate hydrolases"/>
    <property type="match status" value="1"/>
</dbReference>
<gene>
    <name evidence="10" type="ORF">BKA15_005051</name>
</gene>
<dbReference type="Proteomes" id="UP000569914">
    <property type="component" value="Unassembled WGS sequence"/>
</dbReference>
<keyword evidence="3" id="KW-0547">Nucleotide-binding</keyword>
<dbReference type="SMART" id="SM00382">
    <property type="entry name" value="AAA"/>
    <property type="match status" value="1"/>
</dbReference>
<feature type="transmembrane region" description="Helical" evidence="7">
    <location>
        <begin position="288"/>
        <end position="308"/>
    </location>
</feature>
<dbReference type="GO" id="GO:0005886">
    <property type="term" value="C:plasma membrane"/>
    <property type="evidence" value="ECO:0007669"/>
    <property type="project" value="UniProtKB-SubCell"/>
</dbReference>
<dbReference type="GO" id="GO:0005524">
    <property type="term" value="F:ATP binding"/>
    <property type="evidence" value="ECO:0007669"/>
    <property type="project" value="UniProtKB-KW"/>
</dbReference>
<comment type="subcellular location">
    <subcellularLocation>
        <location evidence="1">Cell membrane</location>
        <topology evidence="1">Multi-pass membrane protein</topology>
    </subcellularLocation>
</comment>
<dbReference type="SUPFAM" id="SSF90123">
    <property type="entry name" value="ABC transporter transmembrane region"/>
    <property type="match status" value="1"/>
</dbReference>
<dbReference type="GO" id="GO:0140359">
    <property type="term" value="F:ABC-type transporter activity"/>
    <property type="evidence" value="ECO:0007669"/>
    <property type="project" value="InterPro"/>
</dbReference>
<evidence type="ECO:0000256" key="2">
    <source>
        <dbReference type="ARBA" id="ARBA00022692"/>
    </source>
</evidence>
<dbReference type="Gene3D" id="1.20.1560.10">
    <property type="entry name" value="ABC transporter type 1, transmembrane domain"/>
    <property type="match status" value="1"/>
</dbReference>
<comment type="caution">
    <text evidence="10">The sequence shown here is derived from an EMBL/GenBank/DDBJ whole genome shotgun (WGS) entry which is preliminary data.</text>
</comment>
<feature type="domain" description="ABC transporter" evidence="8">
    <location>
        <begin position="350"/>
        <end position="597"/>
    </location>
</feature>
<keyword evidence="6 7" id="KW-0472">Membrane</keyword>
<feature type="transmembrane region" description="Helical" evidence="7">
    <location>
        <begin position="64"/>
        <end position="96"/>
    </location>
</feature>
<dbReference type="InterPro" id="IPR017871">
    <property type="entry name" value="ABC_transporter-like_CS"/>
</dbReference>
<dbReference type="InterPro" id="IPR039421">
    <property type="entry name" value="Type_1_exporter"/>
</dbReference>
<evidence type="ECO:0000256" key="6">
    <source>
        <dbReference type="ARBA" id="ARBA00023136"/>
    </source>
</evidence>
<protein>
    <submittedName>
        <fullName evidence="10">ABC-type multidrug transport system fused ATPase/permease subunit</fullName>
    </submittedName>
</protein>
<dbReference type="InterPro" id="IPR011527">
    <property type="entry name" value="ABC1_TM_dom"/>
</dbReference>
<dbReference type="AlphaFoldDB" id="A0A7Y9IBE3"/>
<sequence length="603" mass="64513">MIKEWGSTARRLWRAYRISLGFGFRAAPGAAAGQLITGVLMAAFGPLLAYGGKLIIDAVAAANLWLGLITGLVIAVLIGLSLLNVFVYVSFVFVVLERARELADRRLMELAGGTDGIAHYERSDYLDQMQRIREDRDGLGTMVNATTGIVRALVGLVASAIMLAAIHPVLLGLLIIAVVSVLVGRRSTDLEIAADEATSEPERRRRHLFAVGTEADTGKELRIFGSVDDLVRRHRAAAAQVNGVRNAAGWRATRLRLLDAAISAAGYIAAVAVVIMLALAGRATPGDVVLAVGLATQLGGMVMVGVAYGTSFVRGLKTADRLLWLEDYAATARHRPADPAPVPDRLDDGITLTDVSFGYPGAPGGRGVLDRVSLKLPAGAVVALVGENGAGKTTLVKLLSGFYRPDAGSIKIDGTDLDRIDPADWRRRVSATFQDFVAFEFLAREAVGIGDLDRIDDRDAVAEAVARADAGPVVADLPDRLDTQLGTAWGGIDLSGGQWQRLALARGLIRPDPLLVILDEPTAALDPQTEHALFERFTAAAGDARSRGGVTLLVSHRFSTVRMADLIIVLDQGRVREVGDHETLIKRGDLYAELYELQSRAYR</sequence>
<evidence type="ECO:0000256" key="1">
    <source>
        <dbReference type="ARBA" id="ARBA00004651"/>
    </source>
</evidence>
<dbReference type="GO" id="GO:0034040">
    <property type="term" value="F:ATPase-coupled lipid transmembrane transporter activity"/>
    <property type="evidence" value="ECO:0007669"/>
    <property type="project" value="TreeGrafter"/>
</dbReference>
<evidence type="ECO:0000259" key="9">
    <source>
        <dbReference type="PROSITE" id="PS50929"/>
    </source>
</evidence>
<dbReference type="Pfam" id="PF00005">
    <property type="entry name" value="ABC_tran"/>
    <property type="match status" value="1"/>
</dbReference>
<name>A0A7Y9IBE3_9ACTN</name>